<evidence type="ECO:0008006" key="2">
    <source>
        <dbReference type="Google" id="ProtNLM"/>
    </source>
</evidence>
<dbReference type="AlphaFoldDB" id="A0A4Y1MQT5"/>
<keyword evidence="1" id="KW-0614">Plasmid</keyword>
<dbReference type="EMBL" id="CP025188">
    <property type="protein sequence ID" value="AWV20352.1"/>
    <property type="molecule type" value="Genomic_DNA"/>
</dbReference>
<sequence>MVPRESVAEVWPQFAPHFQAALERGAGEYWLEDVRQFLADGSWQAWGAFSTSDGLLACAATEVVEYPRTRILFLHMAGGRQGEAVGAMWPLVREWARSQGCSAMRFMGRKGWARSGMLPAGYVVQQDSIVYPVEGVL</sequence>
<organism evidence="1">
    <name type="scientific">Roseomonas mucosa</name>
    <dbReference type="NCBI Taxonomy" id="207340"/>
    <lineage>
        <taxon>Bacteria</taxon>
        <taxon>Pseudomonadati</taxon>
        <taxon>Pseudomonadota</taxon>
        <taxon>Alphaproteobacteria</taxon>
        <taxon>Acetobacterales</taxon>
        <taxon>Roseomonadaceae</taxon>
        <taxon>Roseomonas</taxon>
    </lineage>
</organism>
<geneLocation type="plasmid" evidence="1">
    <name>p1-AD2</name>
</geneLocation>
<evidence type="ECO:0000313" key="1">
    <source>
        <dbReference type="EMBL" id="AWV20352.1"/>
    </source>
</evidence>
<reference evidence="1" key="1">
    <citation type="submission" date="2017-12" db="EMBL/GenBank/DDBJ databases">
        <authorList>
            <person name="Martens C."/>
            <person name="Dahlstrom E."/>
            <person name="Barbian K."/>
            <person name="Sykora L."/>
            <person name="Ricklefs S."/>
            <person name="Bruno D."/>
            <person name="Anzick I."/>
            <person name="Myles I."/>
            <person name="Datta S.K."/>
        </authorList>
    </citation>
    <scope>NUCLEOTIDE SEQUENCE</scope>
    <source>
        <strain evidence="1">AD2</strain>
        <plasmid evidence="1">p1-AD2</plasmid>
    </source>
</reference>
<name>A0A4Y1MQT5_9PROT</name>
<proteinExistence type="predicted"/>
<protein>
    <recommendedName>
        <fullName evidence="2">GNAT family N-acetyltransferase</fullName>
    </recommendedName>
</protein>
<accession>A0A4Y1MQT5</accession>
<gene>
    <name evidence="1" type="ORF">RADP37_05459</name>
</gene>
<dbReference type="RefSeq" id="WP_397540427.1">
    <property type="nucleotide sequence ID" value="NZ_CP025188.1"/>
</dbReference>